<dbReference type="GO" id="GO:0042286">
    <property type="term" value="F:glutamate-1-semialdehyde 2,1-aminomutase activity"/>
    <property type="evidence" value="ECO:0007669"/>
    <property type="project" value="UniProtKB-UniRule"/>
</dbReference>
<dbReference type="InterPro" id="IPR004639">
    <property type="entry name" value="4pyrrol_synth_GluAld_NH2Trfase"/>
</dbReference>
<dbReference type="SUPFAM" id="SSF53383">
    <property type="entry name" value="PLP-dependent transferases"/>
    <property type="match status" value="1"/>
</dbReference>
<evidence type="ECO:0000313" key="9">
    <source>
        <dbReference type="EMBL" id="TWP34700.1"/>
    </source>
</evidence>
<keyword evidence="8" id="KW-0963">Cytoplasm</keyword>
<dbReference type="PROSITE" id="PS00600">
    <property type="entry name" value="AA_TRANSFER_CLASS_3"/>
    <property type="match status" value="1"/>
</dbReference>
<dbReference type="Pfam" id="PF00202">
    <property type="entry name" value="Aminotran_3"/>
    <property type="match status" value="1"/>
</dbReference>
<comment type="subunit">
    <text evidence="8">Homodimer.</text>
</comment>
<reference evidence="9 10" key="1">
    <citation type="submission" date="2019-05" db="EMBL/GenBank/DDBJ databases">
        <authorList>
            <person name="Lee S.D."/>
        </authorList>
    </citation>
    <scope>NUCLEOTIDE SEQUENCE [LARGE SCALE GENOMIC DNA]</scope>
    <source>
        <strain evidence="9 10">C5-26</strain>
    </source>
</reference>
<evidence type="ECO:0000313" key="10">
    <source>
        <dbReference type="Proteomes" id="UP000320244"/>
    </source>
</evidence>
<comment type="pathway">
    <text evidence="3">Porphyrin-containing compound metabolism; protoporphyrin-IX biosynthesis; 5-aminolevulinate from L-glutamyl-tRNA(Glu): step 2/2.</text>
</comment>
<evidence type="ECO:0000256" key="7">
    <source>
        <dbReference type="ARBA" id="ARBA00023244"/>
    </source>
</evidence>
<dbReference type="PANTHER" id="PTHR43713:SF3">
    <property type="entry name" value="GLUTAMATE-1-SEMIALDEHYDE 2,1-AMINOMUTASE 1, CHLOROPLASTIC-RELATED"/>
    <property type="match status" value="1"/>
</dbReference>
<dbReference type="Gene3D" id="3.40.640.10">
    <property type="entry name" value="Type I PLP-dependent aspartate aminotransferase-like (Major domain)"/>
    <property type="match status" value="1"/>
</dbReference>
<dbReference type="Gene3D" id="3.90.1150.10">
    <property type="entry name" value="Aspartate Aminotransferase, domain 1"/>
    <property type="match status" value="1"/>
</dbReference>
<dbReference type="FunFam" id="3.40.640.10:FF:000021">
    <property type="entry name" value="Glutamate-1-semialdehyde 2,1-aminomutase"/>
    <property type="match status" value="1"/>
</dbReference>
<dbReference type="Proteomes" id="UP000320244">
    <property type="component" value="Unassembled WGS sequence"/>
</dbReference>
<dbReference type="GO" id="GO:0006782">
    <property type="term" value="P:protoporphyrinogen IX biosynthetic process"/>
    <property type="evidence" value="ECO:0007669"/>
    <property type="project" value="UniProtKB-UniRule"/>
</dbReference>
<keyword evidence="7 8" id="KW-0627">Porphyrin biosynthesis</keyword>
<evidence type="ECO:0000256" key="8">
    <source>
        <dbReference type="HAMAP-Rule" id="MF_00375"/>
    </source>
</evidence>
<comment type="caution">
    <text evidence="9">The sequence shown here is derived from an EMBL/GenBank/DDBJ whole genome shotgun (WGS) entry which is preliminary data.</text>
</comment>
<keyword evidence="6 8" id="KW-0413">Isomerase</keyword>
<dbReference type="UniPathway" id="UPA00251">
    <property type="reaction ID" value="UER00317"/>
</dbReference>
<dbReference type="CDD" id="cd00610">
    <property type="entry name" value="OAT_like"/>
    <property type="match status" value="1"/>
</dbReference>
<dbReference type="InterPro" id="IPR049704">
    <property type="entry name" value="Aminotrans_3_PPA_site"/>
</dbReference>
<comment type="similarity">
    <text evidence="4 8">Belongs to the class-III pyridoxal-phosphate-dependent aminotransferase family. HemL subfamily.</text>
</comment>
<dbReference type="EC" id="5.4.3.8" evidence="8"/>
<proteinExistence type="inferred from homology"/>
<dbReference type="InterPro" id="IPR015421">
    <property type="entry name" value="PyrdxlP-dep_Trfase_major"/>
</dbReference>
<dbReference type="OrthoDB" id="9801052at2"/>
<keyword evidence="10" id="KW-1185">Reference proteome</keyword>
<keyword evidence="5 8" id="KW-0663">Pyridoxal phosphate</keyword>
<protein>
    <recommendedName>
        <fullName evidence="8">Glutamate-1-semialdehyde 2,1-aminomutase</fullName>
        <shortName evidence="8">GSA</shortName>
        <ecNumber evidence="8">5.4.3.8</ecNumber>
    </recommendedName>
    <alternativeName>
        <fullName evidence="8">Glutamate-1-semialdehyde aminotransferase</fullName>
        <shortName evidence="8">GSA-AT</shortName>
    </alternativeName>
</protein>
<dbReference type="HAMAP" id="MF_00375">
    <property type="entry name" value="HemL_aminotrans_3"/>
    <property type="match status" value="1"/>
</dbReference>
<dbReference type="GO" id="GO:0005737">
    <property type="term" value="C:cytoplasm"/>
    <property type="evidence" value="ECO:0007669"/>
    <property type="project" value="UniProtKB-SubCell"/>
</dbReference>
<evidence type="ECO:0000256" key="3">
    <source>
        <dbReference type="ARBA" id="ARBA00004819"/>
    </source>
</evidence>
<comment type="catalytic activity">
    <reaction evidence="1 8">
        <text>(S)-4-amino-5-oxopentanoate = 5-aminolevulinate</text>
        <dbReference type="Rhea" id="RHEA:14265"/>
        <dbReference type="ChEBI" id="CHEBI:57501"/>
        <dbReference type="ChEBI" id="CHEBI:356416"/>
        <dbReference type="EC" id="5.4.3.8"/>
    </reaction>
</comment>
<gene>
    <name evidence="8 9" type="primary">hemL</name>
    <name evidence="9" type="ORF">FGL98_16435</name>
</gene>
<comment type="cofactor">
    <cofactor evidence="2 8">
        <name>pyridoxal 5'-phosphate</name>
        <dbReference type="ChEBI" id="CHEBI:597326"/>
    </cofactor>
</comment>
<dbReference type="PANTHER" id="PTHR43713">
    <property type="entry name" value="GLUTAMATE-1-SEMIALDEHYDE 2,1-AMINOMUTASE"/>
    <property type="match status" value="1"/>
</dbReference>
<sequence length="449" mass="46447">MTHRPASTTSRSMPASDTLMRRARAVIPGGVNSPVRAFGAVGGTPPFIDAAKGAWLTDVDGNRYVDLICSWGPMILGHAHPLVEQAVQEAARKGFSFGAPSANEVALAEELVARVAPVEQVRLVSSGTEATMSALRLARGATGRDKVVKFAGCYHGHVDALLASAGSGVATFGLPDSAGVPASSAHETIVLPYNDLDAVRQAFAQHGSEIACVITEASPGNMGVVPPTPGFTAGLREITRAHGALLISDEVMTGFRCSAAGWYGLEGEQGGSAPDLFTFGKVMGGGFPAAAFGGRADLMAQLAPEGPVYQAGTLSGNPVATAAGLANLRGCTPEVYARLDVVSHAIADAASEQLTLAGVPHVVQWAGSMFSVFFRGEPVRCYDDAKDQDLAAFSRFFHAMLRQGVHLPPSAFEVWFVSAAHDDEAVNAVIDALPGAARAVTDSDGTLPA</sequence>
<dbReference type="InterPro" id="IPR005814">
    <property type="entry name" value="Aminotrans_3"/>
</dbReference>
<evidence type="ECO:0000256" key="6">
    <source>
        <dbReference type="ARBA" id="ARBA00023235"/>
    </source>
</evidence>
<feature type="modified residue" description="N6-(pyridoxal phosphate)lysine" evidence="8">
    <location>
        <position position="281"/>
    </location>
</feature>
<dbReference type="EMBL" id="VCQV01000025">
    <property type="protein sequence ID" value="TWP34700.1"/>
    <property type="molecule type" value="Genomic_DNA"/>
</dbReference>
<name>A0A563DWQ4_9MICO</name>
<evidence type="ECO:0000256" key="1">
    <source>
        <dbReference type="ARBA" id="ARBA00001579"/>
    </source>
</evidence>
<dbReference type="AlphaFoldDB" id="A0A563DWQ4"/>
<reference evidence="9 10" key="2">
    <citation type="submission" date="2019-08" db="EMBL/GenBank/DDBJ databases">
        <title>Jejuicoccus antrihumi gen. nov., sp. nov., a new member of the family Dermacoccaceae isolated from a cave.</title>
        <authorList>
            <person name="Schumann P."/>
            <person name="Kim I.S."/>
        </authorList>
    </citation>
    <scope>NUCLEOTIDE SEQUENCE [LARGE SCALE GENOMIC DNA]</scope>
    <source>
        <strain evidence="9 10">C5-26</strain>
    </source>
</reference>
<organism evidence="9 10">
    <name type="scientific">Leekyejoonella antrihumi</name>
    <dbReference type="NCBI Taxonomy" id="1660198"/>
    <lineage>
        <taxon>Bacteria</taxon>
        <taxon>Bacillati</taxon>
        <taxon>Actinomycetota</taxon>
        <taxon>Actinomycetes</taxon>
        <taxon>Micrococcales</taxon>
        <taxon>Dermacoccaceae</taxon>
        <taxon>Leekyejoonella</taxon>
    </lineage>
</organism>
<dbReference type="InterPro" id="IPR015422">
    <property type="entry name" value="PyrdxlP-dep_Trfase_small"/>
</dbReference>
<dbReference type="RefSeq" id="WP_146318429.1">
    <property type="nucleotide sequence ID" value="NZ_VCQV01000025.1"/>
</dbReference>
<accession>A0A563DWQ4</accession>
<evidence type="ECO:0000256" key="5">
    <source>
        <dbReference type="ARBA" id="ARBA00022898"/>
    </source>
</evidence>
<dbReference type="NCBIfam" id="NF000818">
    <property type="entry name" value="PRK00062.1"/>
    <property type="match status" value="1"/>
</dbReference>
<dbReference type="NCBIfam" id="TIGR00713">
    <property type="entry name" value="hemL"/>
    <property type="match status" value="1"/>
</dbReference>
<dbReference type="InterPro" id="IPR015424">
    <property type="entry name" value="PyrdxlP-dep_Trfase"/>
</dbReference>
<dbReference type="GO" id="GO:0030170">
    <property type="term" value="F:pyridoxal phosphate binding"/>
    <property type="evidence" value="ECO:0007669"/>
    <property type="project" value="InterPro"/>
</dbReference>
<dbReference type="GO" id="GO:0008483">
    <property type="term" value="F:transaminase activity"/>
    <property type="evidence" value="ECO:0007669"/>
    <property type="project" value="InterPro"/>
</dbReference>
<comment type="subcellular location">
    <subcellularLocation>
        <location evidence="8">Cytoplasm</location>
    </subcellularLocation>
</comment>
<evidence type="ECO:0000256" key="2">
    <source>
        <dbReference type="ARBA" id="ARBA00001933"/>
    </source>
</evidence>
<evidence type="ECO:0000256" key="4">
    <source>
        <dbReference type="ARBA" id="ARBA00008981"/>
    </source>
</evidence>